<feature type="binding site" evidence="3">
    <location>
        <position position="364"/>
    </location>
    <ligand>
        <name>Mn(2+)</name>
        <dbReference type="ChEBI" id="CHEBI:29035"/>
        <label>2</label>
    </ligand>
</feature>
<dbReference type="NCBIfam" id="TIGR01891">
    <property type="entry name" value="amidohydrolases"/>
    <property type="match status" value="1"/>
</dbReference>
<dbReference type="InterPro" id="IPR017439">
    <property type="entry name" value="Amidohydrolase"/>
</dbReference>
<dbReference type="PANTHER" id="PTHR11014">
    <property type="entry name" value="PEPTIDASE M20 FAMILY MEMBER"/>
    <property type="match status" value="1"/>
</dbReference>
<dbReference type="EMBL" id="CP003382">
    <property type="protein sequence ID" value="AFZ68082.1"/>
    <property type="molecule type" value="Genomic_DNA"/>
</dbReference>
<organism evidence="5 6">
    <name type="scientific">Deinococcus peraridilitoris (strain DSM 19664 / LMG 22246 / CIP 109416 / KR-200)</name>
    <dbReference type="NCBI Taxonomy" id="937777"/>
    <lineage>
        <taxon>Bacteria</taxon>
        <taxon>Thermotogati</taxon>
        <taxon>Deinococcota</taxon>
        <taxon>Deinococci</taxon>
        <taxon>Deinococcales</taxon>
        <taxon>Deinococcaceae</taxon>
        <taxon>Deinococcus</taxon>
    </lineage>
</organism>
<dbReference type="KEGG" id="dpd:Deipe_2617"/>
<evidence type="ECO:0000256" key="3">
    <source>
        <dbReference type="PIRSR" id="PIRSR005962-1"/>
    </source>
</evidence>
<dbReference type="AlphaFoldDB" id="L0A4I4"/>
<sequence>MTTSTTDAVAQLAPQVVAWRRHLHQHPELAFQEHRTAEYVEGVLRSFEGLQISRPTPTSVLAVLKGEGGAGRTVLLRADMDALPIHEENDFEFASKTAGVMHACGHDGHTAMLLGAAKILSERRAQLQGELRFIFQHAEELFPGGAQQVVDAGVMDGVDLAVGAHLYSSLPTGLIAVRAGATMAAPDTFEIVVRGKGGHGAHPEQTVDPVVIGAQIVTNLQHVVSRYRDPLEPMVVSVTQFHAGTADNVIPDVATLGGTVRTFDAQLRENAAVWMERVVKGITEAHGARYSFRYQQGYRALHNDPVVTGELQQVVHDTLGEAALVEGKPTMGGEDFSAYLTKAPGAFFFVGAGNEEEGISAPHHHPRFTVDERALEHGMRVMVGAAMRFTQGV</sequence>
<keyword evidence="6" id="KW-1185">Reference proteome</keyword>
<feature type="binding site" evidence="3">
    <location>
        <position position="165"/>
    </location>
    <ligand>
        <name>Mn(2+)</name>
        <dbReference type="ChEBI" id="CHEBI:29035"/>
        <label>2</label>
    </ligand>
</feature>
<evidence type="ECO:0000313" key="6">
    <source>
        <dbReference type="Proteomes" id="UP000010467"/>
    </source>
</evidence>
<dbReference type="InterPro" id="IPR011650">
    <property type="entry name" value="Peptidase_M20_dimer"/>
</dbReference>
<dbReference type="InterPro" id="IPR036264">
    <property type="entry name" value="Bact_exopeptidase_dim_dom"/>
</dbReference>
<evidence type="ECO:0000313" key="5">
    <source>
        <dbReference type="EMBL" id="AFZ68082.1"/>
    </source>
</evidence>
<dbReference type="HOGENOM" id="CLU_023257_0_1_0"/>
<dbReference type="PATRIC" id="fig|937777.3.peg.2626"/>
<proteinExistence type="inferred from homology"/>
<keyword evidence="3" id="KW-0464">Manganese</keyword>
<reference evidence="6" key="1">
    <citation type="submission" date="2012-03" db="EMBL/GenBank/DDBJ databases">
        <title>Complete sequence of chromosome of Deinococcus peraridilitoris DSM 19664.</title>
        <authorList>
            <person name="Lucas S."/>
            <person name="Copeland A."/>
            <person name="Lapidus A."/>
            <person name="Glavina del Rio T."/>
            <person name="Dalin E."/>
            <person name="Tice H."/>
            <person name="Bruce D."/>
            <person name="Goodwin L."/>
            <person name="Pitluck S."/>
            <person name="Peters L."/>
            <person name="Mikhailova N."/>
            <person name="Lu M."/>
            <person name="Kyrpides N."/>
            <person name="Mavromatis K."/>
            <person name="Ivanova N."/>
            <person name="Brettin T."/>
            <person name="Detter J.C."/>
            <person name="Han C."/>
            <person name="Larimer F."/>
            <person name="Land M."/>
            <person name="Hauser L."/>
            <person name="Markowitz V."/>
            <person name="Cheng J.-F."/>
            <person name="Hugenholtz P."/>
            <person name="Woyke T."/>
            <person name="Wu D."/>
            <person name="Pukall R."/>
            <person name="Steenblock K."/>
            <person name="Brambilla E."/>
            <person name="Klenk H.-P."/>
            <person name="Eisen J.A."/>
        </authorList>
    </citation>
    <scope>NUCLEOTIDE SEQUENCE [LARGE SCALE GENOMIC DNA]</scope>
    <source>
        <strain evidence="6">DSM 19664 / LMG 22246 / CIP 109416 / KR-200</strain>
    </source>
</reference>
<dbReference type="CDD" id="cd08021">
    <property type="entry name" value="M20_Acy1_YhaA-like"/>
    <property type="match status" value="1"/>
</dbReference>
<keyword evidence="2 5" id="KW-0378">Hydrolase</keyword>
<dbReference type="GO" id="GO:0046872">
    <property type="term" value="F:metal ion binding"/>
    <property type="evidence" value="ECO:0007669"/>
    <property type="project" value="UniProtKB-KW"/>
</dbReference>
<feature type="binding site" evidence="3">
    <location>
        <position position="106"/>
    </location>
    <ligand>
        <name>Mn(2+)</name>
        <dbReference type="ChEBI" id="CHEBI:29035"/>
        <label>2</label>
    </ligand>
</feature>
<name>L0A4I4_DEIPD</name>
<dbReference type="eggNOG" id="COG1473">
    <property type="taxonomic scope" value="Bacteria"/>
</dbReference>
<evidence type="ECO:0000256" key="2">
    <source>
        <dbReference type="ARBA" id="ARBA00022801"/>
    </source>
</evidence>
<dbReference type="InterPro" id="IPR002933">
    <property type="entry name" value="Peptidase_M20"/>
</dbReference>
<evidence type="ECO:0000256" key="1">
    <source>
        <dbReference type="ARBA" id="ARBA00006153"/>
    </source>
</evidence>
<protein>
    <submittedName>
        <fullName evidence="5">Amidohydrolase</fullName>
    </submittedName>
</protein>
<dbReference type="SUPFAM" id="SSF55031">
    <property type="entry name" value="Bacterial exopeptidase dimerisation domain"/>
    <property type="match status" value="1"/>
</dbReference>
<dbReference type="GO" id="GO:0016787">
    <property type="term" value="F:hydrolase activity"/>
    <property type="evidence" value="ECO:0007669"/>
    <property type="project" value="UniProtKB-KW"/>
</dbReference>
<dbReference type="Gene3D" id="3.30.70.360">
    <property type="match status" value="1"/>
</dbReference>
<feature type="domain" description="Peptidase M20 dimerisation" evidence="4">
    <location>
        <begin position="188"/>
        <end position="271"/>
    </location>
</feature>
<dbReference type="OrthoDB" id="9776731at2"/>
<comment type="similarity">
    <text evidence="1">Belongs to the peptidase M20 family.</text>
</comment>
<dbReference type="STRING" id="937777.Deipe_2617"/>
<dbReference type="PIRSF" id="PIRSF005962">
    <property type="entry name" value="Pept_M20D_amidohydro"/>
    <property type="match status" value="1"/>
</dbReference>
<gene>
    <name evidence="5" type="ordered locus">Deipe_2617</name>
</gene>
<feature type="binding site" evidence="3">
    <location>
        <position position="104"/>
    </location>
    <ligand>
        <name>Mn(2+)</name>
        <dbReference type="ChEBI" id="CHEBI:29035"/>
        <label>2</label>
    </ligand>
</feature>
<evidence type="ECO:0000259" key="4">
    <source>
        <dbReference type="Pfam" id="PF07687"/>
    </source>
</evidence>
<dbReference type="Gene3D" id="3.40.630.10">
    <property type="entry name" value="Zn peptidases"/>
    <property type="match status" value="1"/>
</dbReference>
<dbReference type="SUPFAM" id="SSF53187">
    <property type="entry name" value="Zn-dependent exopeptidases"/>
    <property type="match status" value="1"/>
</dbReference>
<accession>L0A4I4</accession>
<dbReference type="Pfam" id="PF07687">
    <property type="entry name" value="M20_dimer"/>
    <property type="match status" value="1"/>
</dbReference>
<dbReference type="Pfam" id="PF01546">
    <property type="entry name" value="Peptidase_M20"/>
    <property type="match status" value="1"/>
</dbReference>
<keyword evidence="3" id="KW-0479">Metal-binding</keyword>
<dbReference type="FunFam" id="3.30.70.360:FF:000014">
    <property type="entry name" value="N-acyl-L-amino acid amidohydrolase"/>
    <property type="match status" value="1"/>
</dbReference>
<comment type="cofactor">
    <cofactor evidence="3">
        <name>Mn(2+)</name>
        <dbReference type="ChEBI" id="CHEBI:29035"/>
    </cofactor>
    <text evidence="3">The Mn(2+) ion enhances activity.</text>
</comment>
<dbReference type="RefSeq" id="WP_015236384.1">
    <property type="nucleotide sequence ID" value="NC_019793.1"/>
</dbReference>
<feature type="binding site" evidence="3">
    <location>
        <position position="140"/>
    </location>
    <ligand>
        <name>Mn(2+)</name>
        <dbReference type="ChEBI" id="CHEBI:29035"/>
        <label>2</label>
    </ligand>
</feature>
<dbReference type="PANTHER" id="PTHR11014:SF63">
    <property type="entry name" value="METALLOPEPTIDASE, PUTATIVE (AFU_ORTHOLOGUE AFUA_6G09600)-RELATED"/>
    <property type="match status" value="1"/>
</dbReference>
<dbReference type="Proteomes" id="UP000010467">
    <property type="component" value="Chromosome"/>
</dbReference>